<evidence type="ECO:0000256" key="8">
    <source>
        <dbReference type="ARBA" id="ARBA00022958"/>
    </source>
</evidence>
<keyword evidence="7 10" id="KW-0460">Magnesium</keyword>
<evidence type="ECO:0000256" key="11">
    <source>
        <dbReference type="RuleBase" id="RU003313"/>
    </source>
</evidence>
<keyword evidence="14" id="KW-1185">Reference proteome</keyword>
<dbReference type="InterPro" id="IPR027417">
    <property type="entry name" value="P-loop_NTPase"/>
</dbReference>
<dbReference type="InterPro" id="IPR018948">
    <property type="entry name" value="GTP-bd_TrmE_N"/>
</dbReference>
<dbReference type="InterPro" id="IPR027266">
    <property type="entry name" value="TrmE/GcvT-like"/>
</dbReference>
<feature type="binding site" evidence="10">
    <location>
        <position position="28"/>
    </location>
    <ligand>
        <name>(6S)-5-formyl-5,6,7,8-tetrahydrofolate</name>
        <dbReference type="ChEBI" id="CHEBI:57457"/>
    </ligand>
</feature>
<dbReference type="SUPFAM" id="SSF116878">
    <property type="entry name" value="TrmE connector domain"/>
    <property type="match status" value="1"/>
</dbReference>
<dbReference type="Pfam" id="PF12631">
    <property type="entry name" value="MnmE_helical"/>
    <property type="match status" value="1"/>
</dbReference>
<comment type="function">
    <text evidence="10">Exhibits a very high intrinsic GTPase hydrolysis rate. Involved in the addition of a carboxymethylaminomethyl (cmnm) group at the wobble position (U34) of certain tRNAs, forming tRNA-cmnm(5)s(2)U34.</text>
</comment>
<dbReference type="NCBIfam" id="NF003661">
    <property type="entry name" value="PRK05291.1-3"/>
    <property type="match status" value="1"/>
</dbReference>
<accession>A0A2T5MFN4</accession>
<dbReference type="InterPro" id="IPR004520">
    <property type="entry name" value="GTPase_MnmE"/>
</dbReference>
<evidence type="ECO:0000256" key="1">
    <source>
        <dbReference type="ARBA" id="ARBA00011043"/>
    </source>
</evidence>
<comment type="similarity">
    <text evidence="1 10 11">Belongs to the TRAFAC class TrmE-Era-EngA-EngB-Septin-like GTPase superfamily. TrmE GTPase family.</text>
</comment>
<evidence type="ECO:0000256" key="9">
    <source>
        <dbReference type="ARBA" id="ARBA00023134"/>
    </source>
</evidence>
<dbReference type="OrthoDB" id="9805918at2"/>
<gene>
    <name evidence="10" type="primary">mnmE</name>
    <name evidence="10" type="synonym">trmE</name>
    <name evidence="13" type="ORF">CJD38_08560</name>
</gene>
<comment type="cofactor">
    <cofactor evidence="10">
        <name>K(+)</name>
        <dbReference type="ChEBI" id="CHEBI:29103"/>
    </cofactor>
    <text evidence="10">Binds 1 potassium ion per subunit.</text>
</comment>
<feature type="domain" description="TrmE-type G" evidence="12">
    <location>
        <begin position="220"/>
        <end position="377"/>
    </location>
</feature>
<feature type="binding site" evidence="10">
    <location>
        <begin position="230"/>
        <end position="235"/>
    </location>
    <ligand>
        <name>GTP</name>
        <dbReference type="ChEBI" id="CHEBI:37565"/>
    </ligand>
</feature>
<dbReference type="AlphaFoldDB" id="A0A2T5MFN4"/>
<dbReference type="Gene3D" id="1.20.120.430">
    <property type="entry name" value="tRNA modification GTPase MnmE domain 2"/>
    <property type="match status" value="1"/>
</dbReference>
<proteinExistence type="inferred from homology"/>
<keyword evidence="6 10" id="KW-0378">Hydrolase</keyword>
<evidence type="ECO:0000256" key="10">
    <source>
        <dbReference type="HAMAP-Rule" id="MF_00379"/>
    </source>
</evidence>
<evidence type="ECO:0000256" key="3">
    <source>
        <dbReference type="ARBA" id="ARBA00022694"/>
    </source>
</evidence>
<comment type="caution">
    <text evidence="13">The sequence shown here is derived from an EMBL/GenBank/DDBJ whole genome shotgun (WGS) entry which is preliminary data.</text>
</comment>
<feature type="binding site" evidence="10">
    <location>
        <position position="234"/>
    </location>
    <ligand>
        <name>Mg(2+)</name>
        <dbReference type="ChEBI" id="CHEBI:18420"/>
    </ligand>
</feature>
<dbReference type="GO" id="GO:0005829">
    <property type="term" value="C:cytosol"/>
    <property type="evidence" value="ECO:0007669"/>
    <property type="project" value="TreeGrafter"/>
</dbReference>
<feature type="binding site" evidence="10">
    <location>
        <position position="454"/>
    </location>
    <ligand>
        <name>(6S)-5-formyl-5,6,7,8-tetrahydrofolate</name>
        <dbReference type="ChEBI" id="CHEBI:57457"/>
    </ligand>
</feature>
<protein>
    <recommendedName>
        <fullName evidence="10">tRNA modification GTPase MnmE</fullName>
        <ecNumber evidence="10">3.6.-.-</ecNumber>
    </recommendedName>
</protein>
<dbReference type="InterPro" id="IPR031168">
    <property type="entry name" value="G_TrmE"/>
</dbReference>
<evidence type="ECO:0000313" key="13">
    <source>
        <dbReference type="EMBL" id="PTU31384.1"/>
    </source>
</evidence>
<feature type="binding site" evidence="10">
    <location>
        <position position="124"/>
    </location>
    <ligand>
        <name>(6S)-5-formyl-5,6,7,8-tetrahydrofolate</name>
        <dbReference type="ChEBI" id="CHEBI:57457"/>
    </ligand>
</feature>
<dbReference type="Pfam" id="PF01926">
    <property type="entry name" value="MMR_HSR1"/>
    <property type="match status" value="1"/>
</dbReference>
<evidence type="ECO:0000256" key="7">
    <source>
        <dbReference type="ARBA" id="ARBA00022842"/>
    </source>
</evidence>
<feature type="binding site" evidence="10">
    <location>
        <begin position="274"/>
        <end position="277"/>
    </location>
    <ligand>
        <name>GTP</name>
        <dbReference type="ChEBI" id="CHEBI:37565"/>
    </ligand>
</feature>
<organism evidence="13 14">
    <name type="scientific">Stenotrophobium rhamnosiphilum</name>
    <dbReference type="NCBI Taxonomy" id="2029166"/>
    <lineage>
        <taxon>Bacteria</taxon>
        <taxon>Pseudomonadati</taxon>
        <taxon>Pseudomonadota</taxon>
        <taxon>Gammaproteobacteria</taxon>
        <taxon>Nevskiales</taxon>
        <taxon>Nevskiaceae</taxon>
        <taxon>Stenotrophobium</taxon>
    </lineage>
</organism>
<keyword evidence="5 10" id="KW-0547">Nucleotide-binding</keyword>
<dbReference type="InterPro" id="IPR027368">
    <property type="entry name" value="MnmE_dom2"/>
</dbReference>
<feature type="binding site" evidence="10">
    <location>
        <position position="255"/>
    </location>
    <ligand>
        <name>Mg(2+)</name>
        <dbReference type="ChEBI" id="CHEBI:18420"/>
    </ligand>
</feature>
<feature type="binding site" evidence="10">
    <location>
        <position position="249"/>
    </location>
    <ligand>
        <name>K(+)</name>
        <dbReference type="ChEBI" id="CHEBI:29103"/>
    </ligand>
</feature>
<dbReference type="Gene3D" id="3.40.50.300">
    <property type="entry name" value="P-loop containing nucleotide triphosphate hydrolases"/>
    <property type="match status" value="1"/>
</dbReference>
<comment type="caution">
    <text evidence="10">Lacks conserved residue(s) required for the propagation of feature annotation.</text>
</comment>
<dbReference type="GO" id="GO:0002098">
    <property type="term" value="P:tRNA wobble uridine modification"/>
    <property type="evidence" value="ECO:0007669"/>
    <property type="project" value="TreeGrafter"/>
</dbReference>
<dbReference type="PANTHER" id="PTHR42714:SF2">
    <property type="entry name" value="TRNA MODIFICATION GTPASE GTPBP3, MITOCHONDRIAL"/>
    <property type="match status" value="1"/>
</dbReference>
<reference evidence="13 14" key="1">
    <citation type="submission" date="2018-04" db="EMBL/GenBank/DDBJ databases">
        <title>Novel species isolated from glacier.</title>
        <authorList>
            <person name="Liu Q."/>
            <person name="Xin Y.-H."/>
        </authorList>
    </citation>
    <scope>NUCLEOTIDE SEQUENCE [LARGE SCALE GENOMIC DNA]</scope>
    <source>
        <strain evidence="13 14">GT1R17</strain>
    </source>
</reference>
<keyword evidence="8 10" id="KW-0630">Potassium</keyword>
<dbReference type="FunFam" id="3.30.1360.120:FF:000001">
    <property type="entry name" value="tRNA modification GTPase MnmE"/>
    <property type="match status" value="1"/>
</dbReference>
<dbReference type="EMBL" id="QANS01000003">
    <property type="protein sequence ID" value="PTU31384.1"/>
    <property type="molecule type" value="Genomic_DNA"/>
</dbReference>
<dbReference type="EC" id="3.6.-.-" evidence="10"/>
<dbReference type="Gene3D" id="3.30.1360.120">
    <property type="entry name" value="Probable tRNA modification gtpase trme, domain 1"/>
    <property type="match status" value="1"/>
</dbReference>
<comment type="subcellular location">
    <subcellularLocation>
        <location evidence="10">Cytoplasm</location>
    </subcellularLocation>
</comment>
<evidence type="ECO:0000256" key="6">
    <source>
        <dbReference type="ARBA" id="ARBA00022801"/>
    </source>
</evidence>
<keyword evidence="4 10" id="KW-0479">Metal-binding</keyword>
<dbReference type="CDD" id="cd14858">
    <property type="entry name" value="TrmE_N"/>
    <property type="match status" value="1"/>
</dbReference>
<feature type="binding site" evidence="10">
    <location>
        <position position="85"/>
    </location>
    <ligand>
        <name>(6S)-5-formyl-5,6,7,8-tetrahydrofolate</name>
        <dbReference type="ChEBI" id="CHEBI:57457"/>
    </ligand>
</feature>
<dbReference type="InterPro" id="IPR005225">
    <property type="entry name" value="Small_GTP-bd"/>
</dbReference>
<feature type="binding site" evidence="10">
    <location>
        <begin position="249"/>
        <end position="255"/>
    </location>
    <ligand>
        <name>GTP</name>
        <dbReference type="ChEBI" id="CHEBI:37565"/>
    </ligand>
</feature>
<dbReference type="GO" id="GO:0003924">
    <property type="term" value="F:GTPase activity"/>
    <property type="evidence" value="ECO:0007669"/>
    <property type="project" value="UniProtKB-UniRule"/>
</dbReference>
<feature type="binding site" evidence="10">
    <location>
        <position position="230"/>
    </location>
    <ligand>
        <name>K(+)</name>
        <dbReference type="ChEBI" id="CHEBI:29103"/>
    </ligand>
</feature>
<keyword evidence="2 10" id="KW-0963">Cytoplasm</keyword>
<dbReference type="NCBIfam" id="TIGR00231">
    <property type="entry name" value="small_GTP"/>
    <property type="match status" value="1"/>
</dbReference>
<comment type="subunit">
    <text evidence="10">Homodimer. Heterotetramer of two MnmE and two MnmG subunits.</text>
</comment>
<dbReference type="Proteomes" id="UP000244248">
    <property type="component" value="Unassembled WGS sequence"/>
</dbReference>
<sequence>MQTSVKTNTETIAAVATPPGRGALGILRLSGPKAAHIAEQIAGTLPKARQAALRHFRDPHGTVIDQGLLLYFPGPNSFTGEDVVELQGHGGPVLLDLLLRSVCALGARVARPGEFSERAFLNNRIDLAQAEAIADLIDAASAQAARAASRSLDGEFSKRIHALVDELIQLRVFIEGALDFSDEDIDWLADDKLRTRLATLIEHLHTLITQAARGRRLREGITVTLTGQPNVGKSTLLNRLAGSDAAIVTEIAGTTRDVLRENIVLDDLPLTVVDTAGLRESDDPVEREGIRRAWAALAQAEIALYLVDDRVGITPEDQALLRQLPTQLKVLVIANKCDLSGHPPNTATSHDYELIRLSAADGAGMELLTEAIKRIAGVTDNAEGIFSARTRHVDALRRALAFSQDAQARLLEGVTPELAAEELRLAQEALAEITGQFSSDDLLGKIFSQFCIGK</sequence>
<dbReference type="NCBIfam" id="TIGR00450">
    <property type="entry name" value="mnmE_trmE_thdF"/>
    <property type="match status" value="1"/>
</dbReference>
<feature type="binding site" evidence="10">
    <location>
        <position position="251"/>
    </location>
    <ligand>
        <name>K(+)</name>
        <dbReference type="ChEBI" id="CHEBI:29103"/>
    </ligand>
</feature>
<keyword evidence="3 10" id="KW-0819">tRNA processing</keyword>
<dbReference type="CDD" id="cd04164">
    <property type="entry name" value="trmE"/>
    <property type="match status" value="1"/>
</dbReference>
<feature type="binding site" evidence="10">
    <location>
        <position position="254"/>
    </location>
    <ligand>
        <name>K(+)</name>
        <dbReference type="ChEBI" id="CHEBI:29103"/>
    </ligand>
</feature>
<name>A0A2T5MFN4_9GAMM</name>
<dbReference type="PROSITE" id="PS51709">
    <property type="entry name" value="G_TRME"/>
    <property type="match status" value="1"/>
</dbReference>
<dbReference type="PANTHER" id="PTHR42714">
    <property type="entry name" value="TRNA MODIFICATION GTPASE GTPBP3"/>
    <property type="match status" value="1"/>
</dbReference>
<dbReference type="RefSeq" id="WP_107939927.1">
    <property type="nucleotide sequence ID" value="NZ_QANS01000003.1"/>
</dbReference>
<evidence type="ECO:0000256" key="5">
    <source>
        <dbReference type="ARBA" id="ARBA00022741"/>
    </source>
</evidence>
<evidence type="ECO:0000259" key="12">
    <source>
        <dbReference type="PROSITE" id="PS51709"/>
    </source>
</evidence>
<dbReference type="GO" id="GO:0005525">
    <property type="term" value="F:GTP binding"/>
    <property type="evidence" value="ECO:0007669"/>
    <property type="project" value="UniProtKB-UniRule"/>
</dbReference>
<dbReference type="Pfam" id="PF10396">
    <property type="entry name" value="TrmE_N"/>
    <property type="match status" value="1"/>
</dbReference>
<evidence type="ECO:0000256" key="4">
    <source>
        <dbReference type="ARBA" id="ARBA00022723"/>
    </source>
</evidence>
<dbReference type="InterPro" id="IPR025867">
    <property type="entry name" value="MnmE_helical"/>
</dbReference>
<evidence type="ECO:0000313" key="14">
    <source>
        <dbReference type="Proteomes" id="UP000244248"/>
    </source>
</evidence>
<dbReference type="GO" id="GO:0030488">
    <property type="term" value="P:tRNA methylation"/>
    <property type="evidence" value="ECO:0007669"/>
    <property type="project" value="TreeGrafter"/>
</dbReference>
<evidence type="ECO:0000256" key="2">
    <source>
        <dbReference type="ARBA" id="ARBA00022490"/>
    </source>
</evidence>
<dbReference type="HAMAP" id="MF_00379">
    <property type="entry name" value="GTPase_MnmE"/>
    <property type="match status" value="1"/>
</dbReference>
<dbReference type="GO" id="GO:0046872">
    <property type="term" value="F:metal ion binding"/>
    <property type="evidence" value="ECO:0007669"/>
    <property type="project" value="UniProtKB-KW"/>
</dbReference>
<keyword evidence="9 10" id="KW-0342">GTP-binding</keyword>
<dbReference type="InterPro" id="IPR006073">
    <property type="entry name" value="GTP-bd"/>
</dbReference>
<dbReference type="SUPFAM" id="SSF52540">
    <property type="entry name" value="P-loop containing nucleoside triphosphate hydrolases"/>
    <property type="match status" value="1"/>
</dbReference>